<dbReference type="Gene3D" id="3.10.450.40">
    <property type="match status" value="1"/>
</dbReference>
<accession>R7W426</accession>
<name>R7W426_AEGTA</name>
<protein>
    <submittedName>
        <fullName evidence="1">Uncharacterized protein</fullName>
    </submittedName>
</protein>
<dbReference type="PANTHER" id="PTHR33415">
    <property type="entry name" value="PROTEIN EMBRYO DEFECTIVE 514"/>
    <property type="match status" value="1"/>
</dbReference>
<dbReference type="InterPro" id="IPR044673">
    <property type="entry name" value="DCL-like"/>
</dbReference>
<proteinExistence type="predicted"/>
<organism evidence="1">
    <name type="scientific">Aegilops tauschii</name>
    <name type="common">Tausch's goatgrass</name>
    <name type="synonym">Aegilops squarrosa</name>
    <dbReference type="NCBI Taxonomy" id="37682"/>
    <lineage>
        <taxon>Eukaryota</taxon>
        <taxon>Viridiplantae</taxon>
        <taxon>Streptophyta</taxon>
        <taxon>Embryophyta</taxon>
        <taxon>Tracheophyta</taxon>
        <taxon>Spermatophyta</taxon>
        <taxon>Magnoliopsida</taxon>
        <taxon>Liliopsida</taxon>
        <taxon>Poales</taxon>
        <taxon>Poaceae</taxon>
        <taxon>BOP clade</taxon>
        <taxon>Pooideae</taxon>
        <taxon>Triticodae</taxon>
        <taxon>Triticeae</taxon>
        <taxon>Triticinae</taxon>
        <taxon>Aegilops</taxon>
    </lineage>
</organism>
<dbReference type="GO" id="GO:1901259">
    <property type="term" value="P:chloroplast rRNA processing"/>
    <property type="evidence" value="ECO:0007669"/>
    <property type="project" value="TreeGrafter"/>
</dbReference>
<dbReference type="AlphaFoldDB" id="R7W426"/>
<dbReference type="GO" id="GO:0009507">
    <property type="term" value="C:chloroplast"/>
    <property type="evidence" value="ECO:0007669"/>
    <property type="project" value="TreeGrafter"/>
</dbReference>
<dbReference type="EnsemblPlants" id="EMT14856">
    <property type="protein sequence ID" value="EMT14856"/>
    <property type="gene ID" value="F775_12212"/>
</dbReference>
<dbReference type="Pfam" id="PF11523">
    <property type="entry name" value="DUF3223"/>
    <property type="match status" value="1"/>
</dbReference>
<evidence type="ECO:0000313" key="1">
    <source>
        <dbReference type="EnsemblPlants" id="EMT14856"/>
    </source>
</evidence>
<dbReference type="GO" id="GO:0009658">
    <property type="term" value="P:chloroplast organization"/>
    <property type="evidence" value="ECO:0007669"/>
    <property type="project" value="TreeGrafter"/>
</dbReference>
<sequence length="197" mass="21999">MTGVMHTGNRERRCDVDVVGRLFCDLPAGNEPSAPGAEEEQWEMAEAEILREVGPVVELVKNILHSSSSALFIKEGDSIGIGVSKKVDMVDCIRYGDGAFLSPEDEKVVVEKVLAHHPRSEDKIGCGLDAIMVNKHPDFKMSRCLYVVRTNGDWADFSYRKCLRAYIKGAYPSHADKFINKHHLVQRRSHLGLLPPK</sequence>
<dbReference type="PANTHER" id="PTHR33415:SF23">
    <property type="entry name" value="OS09G0112400 PROTEIN"/>
    <property type="match status" value="1"/>
</dbReference>
<reference evidence="1" key="1">
    <citation type="submission" date="2015-06" db="UniProtKB">
        <authorList>
            <consortium name="EnsemblPlants"/>
        </authorList>
    </citation>
    <scope>IDENTIFICATION</scope>
</reference>